<keyword evidence="2" id="KW-1185">Reference proteome</keyword>
<protein>
    <submittedName>
        <fullName evidence="1">Uncharacterized protein</fullName>
    </submittedName>
</protein>
<evidence type="ECO:0000313" key="2">
    <source>
        <dbReference type="Proteomes" id="UP000887159"/>
    </source>
</evidence>
<reference evidence="1" key="1">
    <citation type="submission" date="2020-08" db="EMBL/GenBank/DDBJ databases">
        <title>Multicomponent nature underlies the extraordinary mechanical properties of spider dragline silk.</title>
        <authorList>
            <person name="Kono N."/>
            <person name="Nakamura H."/>
            <person name="Mori M."/>
            <person name="Yoshida Y."/>
            <person name="Ohtoshi R."/>
            <person name="Malay A.D."/>
            <person name="Moran D.A.P."/>
            <person name="Tomita M."/>
            <person name="Numata K."/>
            <person name="Arakawa K."/>
        </authorList>
    </citation>
    <scope>NUCLEOTIDE SEQUENCE</scope>
</reference>
<dbReference type="AlphaFoldDB" id="A0A8X6SDE7"/>
<comment type="caution">
    <text evidence="1">The sequence shown here is derived from an EMBL/GenBank/DDBJ whole genome shotgun (WGS) entry which is preliminary data.</text>
</comment>
<name>A0A8X6SDE7_TRICX</name>
<organism evidence="1 2">
    <name type="scientific">Trichonephila clavipes</name>
    <name type="common">Golden silk orbweaver</name>
    <name type="synonym">Nephila clavipes</name>
    <dbReference type="NCBI Taxonomy" id="2585209"/>
    <lineage>
        <taxon>Eukaryota</taxon>
        <taxon>Metazoa</taxon>
        <taxon>Ecdysozoa</taxon>
        <taxon>Arthropoda</taxon>
        <taxon>Chelicerata</taxon>
        <taxon>Arachnida</taxon>
        <taxon>Araneae</taxon>
        <taxon>Araneomorphae</taxon>
        <taxon>Entelegynae</taxon>
        <taxon>Araneoidea</taxon>
        <taxon>Nephilidae</taxon>
        <taxon>Trichonephila</taxon>
    </lineage>
</organism>
<proteinExistence type="predicted"/>
<gene>
    <name evidence="1" type="ORF">TNCV_2991281</name>
</gene>
<dbReference type="Proteomes" id="UP000887159">
    <property type="component" value="Unassembled WGS sequence"/>
</dbReference>
<dbReference type="EMBL" id="BMAU01021287">
    <property type="protein sequence ID" value="GFY09210.1"/>
    <property type="molecule type" value="Genomic_DNA"/>
</dbReference>
<sequence>MFKNTGRFTDHSCSDGYSFHYNHFRFDGRVLNRGSERPMFHQVLIHPSERLMIRLPPYWISFPMQSNSNASIFVGTAVVDNRSGCVVSCSSHAIYV</sequence>
<evidence type="ECO:0000313" key="1">
    <source>
        <dbReference type="EMBL" id="GFY09210.1"/>
    </source>
</evidence>
<accession>A0A8X6SDE7</accession>